<evidence type="ECO:0000259" key="6">
    <source>
        <dbReference type="Pfam" id="PF07992"/>
    </source>
</evidence>
<sequence length="166" mass="18278">MASLPTTTAEERDRLLSFVVCGGGPGIEVAAVRYYRDLRPPQVQSESDIDIVLRKISKYAEEKFRRDGVDLITDARVASVTPTQVLYTLKDPITGNRIEKEIPTNFVLWSTGISMNPFTKRVSDLLPNQVHQKAIVVDPHLRVVGAPTGSVYAVGDCATVSFSFVL</sequence>
<dbReference type="Gene3D" id="3.50.50.100">
    <property type="match status" value="1"/>
</dbReference>
<protein>
    <recommendedName>
        <fullName evidence="6">FAD/NAD(P)-binding domain-containing protein</fullName>
    </recommendedName>
</protein>
<name>A0A0C9VDX1_SPHS4</name>
<dbReference type="Proteomes" id="UP000054279">
    <property type="component" value="Unassembled WGS sequence"/>
</dbReference>
<gene>
    <name evidence="7" type="ORF">M422DRAFT_261970</name>
</gene>
<evidence type="ECO:0000256" key="1">
    <source>
        <dbReference type="ARBA" id="ARBA00005272"/>
    </source>
</evidence>
<dbReference type="Pfam" id="PF07992">
    <property type="entry name" value="Pyr_redox_2"/>
    <property type="match status" value="1"/>
</dbReference>
<dbReference type="AlphaFoldDB" id="A0A0C9VDX1"/>
<evidence type="ECO:0000256" key="5">
    <source>
        <dbReference type="ARBA" id="ARBA00023027"/>
    </source>
</evidence>
<dbReference type="SUPFAM" id="SSF51905">
    <property type="entry name" value="FAD/NAD(P)-binding domain"/>
    <property type="match status" value="1"/>
</dbReference>
<dbReference type="HOGENOM" id="CLU_1603780_0_0_1"/>
<evidence type="ECO:0000256" key="4">
    <source>
        <dbReference type="ARBA" id="ARBA00023002"/>
    </source>
</evidence>
<evidence type="ECO:0000313" key="7">
    <source>
        <dbReference type="EMBL" id="KIJ35785.1"/>
    </source>
</evidence>
<reference evidence="7 8" key="1">
    <citation type="submission" date="2014-06" db="EMBL/GenBank/DDBJ databases">
        <title>Evolutionary Origins and Diversification of the Mycorrhizal Mutualists.</title>
        <authorList>
            <consortium name="DOE Joint Genome Institute"/>
            <consortium name="Mycorrhizal Genomics Consortium"/>
            <person name="Kohler A."/>
            <person name="Kuo A."/>
            <person name="Nagy L.G."/>
            <person name="Floudas D."/>
            <person name="Copeland A."/>
            <person name="Barry K.W."/>
            <person name="Cichocki N."/>
            <person name="Veneault-Fourrey C."/>
            <person name="LaButti K."/>
            <person name="Lindquist E.A."/>
            <person name="Lipzen A."/>
            <person name="Lundell T."/>
            <person name="Morin E."/>
            <person name="Murat C."/>
            <person name="Riley R."/>
            <person name="Ohm R."/>
            <person name="Sun H."/>
            <person name="Tunlid A."/>
            <person name="Henrissat B."/>
            <person name="Grigoriev I.V."/>
            <person name="Hibbett D.S."/>
            <person name="Martin F."/>
        </authorList>
    </citation>
    <scope>NUCLEOTIDE SEQUENCE [LARGE SCALE GENOMIC DNA]</scope>
    <source>
        <strain evidence="7 8">SS14</strain>
    </source>
</reference>
<dbReference type="InterPro" id="IPR023753">
    <property type="entry name" value="FAD/NAD-binding_dom"/>
</dbReference>
<dbReference type="OrthoDB" id="5376590at2759"/>
<evidence type="ECO:0000313" key="8">
    <source>
        <dbReference type="Proteomes" id="UP000054279"/>
    </source>
</evidence>
<feature type="domain" description="FAD/NAD(P)-binding" evidence="6">
    <location>
        <begin position="16"/>
        <end position="159"/>
    </location>
</feature>
<dbReference type="InterPro" id="IPR045024">
    <property type="entry name" value="NDH-2"/>
</dbReference>
<keyword evidence="8" id="KW-1185">Reference proteome</keyword>
<dbReference type="GO" id="GO:0005739">
    <property type="term" value="C:mitochondrion"/>
    <property type="evidence" value="ECO:0007669"/>
    <property type="project" value="TreeGrafter"/>
</dbReference>
<evidence type="ECO:0000256" key="2">
    <source>
        <dbReference type="ARBA" id="ARBA00022630"/>
    </source>
</evidence>
<accession>A0A0C9VDX1</accession>
<dbReference type="PANTHER" id="PTHR43706:SF50">
    <property type="entry name" value="NADH DEHYDROGENASE (UBIQUINONE)-RELATED"/>
    <property type="match status" value="1"/>
</dbReference>
<organism evidence="7 8">
    <name type="scientific">Sphaerobolus stellatus (strain SS14)</name>
    <dbReference type="NCBI Taxonomy" id="990650"/>
    <lineage>
        <taxon>Eukaryota</taxon>
        <taxon>Fungi</taxon>
        <taxon>Dikarya</taxon>
        <taxon>Basidiomycota</taxon>
        <taxon>Agaricomycotina</taxon>
        <taxon>Agaricomycetes</taxon>
        <taxon>Phallomycetidae</taxon>
        <taxon>Geastrales</taxon>
        <taxon>Sphaerobolaceae</taxon>
        <taxon>Sphaerobolus</taxon>
    </lineage>
</organism>
<keyword evidence="4" id="KW-0560">Oxidoreductase</keyword>
<keyword evidence="3" id="KW-0274">FAD</keyword>
<keyword evidence="5" id="KW-0520">NAD</keyword>
<evidence type="ECO:0000256" key="3">
    <source>
        <dbReference type="ARBA" id="ARBA00022827"/>
    </source>
</evidence>
<dbReference type="GO" id="GO:0003954">
    <property type="term" value="F:NADH dehydrogenase activity"/>
    <property type="evidence" value="ECO:0007669"/>
    <property type="project" value="InterPro"/>
</dbReference>
<proteinExistence type="inferred from homology"/>
<comment type="similarity">
    <text evidence="1">Belongs to the NADH dehydrogenase family.</text>
</comment>
<dbReference type="PANTHER" id="PTHR43706">
    <property type="entry name" value="NADH DEHYDROGENASE"/>
    <property type="match status" value="1"/>
</dbReference>
<keyword evidence="2" id="KW-0285">Flavoprotein</keyword>
<dbReference type="EMBL" id="KN837185">
    <property type="protein sequence ID" value="KIJ35785.1"/>
    <property type="molecule type" value="Genomic_DNA"/>
</dbReference>
<dbReference type="InterPro" id="IPR036188">
    <property type="entry name" value="FAD/NAD-bd_sf"/>
</dbReference>